<dbReference type="EMBL" id="JYNY01000131">
    <property type="protein sequence ID" value="KJJ85518.1"/>
    <property type="molecule type" value="Genomic_DNA"/>
</dbReference>
<comment type="caution">
    <text evidence="2">The sequence shown here is derived from an EMBL/GenBank/DDBJ whole genome shotgun (WGS) entry which is preliminary data.</text>
</comment>
<evidence type="ECO:0000313" key="3">
    <source>
        <dbReference type="Proteomes" id="UP000033428"/>
    </source>
</evidence>
<reference evidence="2 3" key="1">
    <citation type="submission" date="2015-02" db="EMBL/GenBank/DDBJ databases">
        <title>Single-cell genomics of uncultivated deep-branching MTB reveals a conserved set of magnetosome genes.</title>
        <authorList>
            <person name="Kolinko S."/>
            <person name="Richter M."/>
            <person name="Glockner F.O."/>
            <person name="Brachmann A."/>
            <person name="Schuler D."/>
        </authorList>
    </citation>
    <scope>NUCLEOTIDE SEQUENCE [LARGE SCALE GENOMIC DNA]</scope>
    <source>
        <strain evidence="2">SKK-01</strain>
    </source>
</reference>
<evidence type="ECO:0000313" key="2">
    <source>
        <dbReference type="EMBL" id="KJJ85518.1"/>
    </source>
</evidence>
<dbReference type="AlphaFoldDB" id="A0A0F0CQA0"/>
<keyword evidence="1" id="KW-1133">Transmembrane helix</keyword>
<organism evidence="2 3">
    <name type="scientific">Candidatus Omnitrophus magneticus</name>
    <dbReference type="NCBI Taxonomy" id="1609969"/>
    <lineage>
        <taxon>Bacteria</taxon>
        <taxon>Pseudomonadati</taxon>
        <taxon>Candidatus Omnitrophota</taxon>
        <taxon>Candidatus Omnitrophus</taxon>
    </lineage>
</organism>
<name>A0A0F0CQA0_9BACT</name>
<feature type="transmembrane region" description="Helical" evidence="1">
    <location>
        <begin position="6"/>
        <end position="29"/>
    </location>
</feature>
<sequence>MTDIWISFFQIIVIITLINIMLIPIFTGAHQVDHILLRRNFLLWE</sequence>
<proteinExistence type="predicted"/>
<evidence type="ECO:0000256" key="1">
    <source>
        <dbReference type="SAM" id="Phobius"/>
    </source>
</evidence>
<gene>
    <name evidence="2" type="ORF">OMAG_000616</name>
</gene>
<accession>A0A0F0CQA0</accession>
<keyword evidence="1" id="KW-0472">Membrane</keyword>
<keyword evidence="1" id="KW-0812">Transmembrane</keyword>
<dbReference type="Proteomes" id="UP000033428">
    <property type="component" value="Unassembled WGS sequence"/>
</dbReference>
<keyword evidence="3" id="KW-1185">Reference proteome</keyword>
<protein>
    <submittedName>
        <fullName evidence="2">Uncharacterized protein</fullName>
    </submittedName>
</protein>